<comment type="caution">
    <text evidence="1">The sequence shown here is derived from an EMBL/GenBank/DDBJ whole genome shotgun (WGS) entry which is preliminary data.</text>
</comment>
<dbReference type="Proteomes" id="UP001497680">
    <property type="component" value="Unassembled WGS sequence"/>
</dbReference>
<reference evidence="1 2" key="1">
    <citation type="journal article" date="2022" name="New Phytol.">
        <title>Ecological generalism drives hyperdiversity of secondary metabolite gene clusters in xylarialean endophytes.</title>
        <authorList>
            <person name="Franco M.E.E."/>
            <person name="Wisecaver J.H."/>
            <person name="Arnold A.E."/>
            <person name="Ju Y.M."/>
            <person name="Slot J.C."/>
            <person name="Ahrendt S."/>
            <person name="Moore L.P."/>
            <person name="Eastman K.E."/>
            <person name="Scott K."/>
            <person name="Konkel Z."/>
            <person name="Mondo S.J."/>
            <person name="Kuo A."/>
            <person name="Hayes R.D."/>
            <person name="Haridas S."/>
            <person name="Andreopoulos B."/>
            <person name="Riley R."/>
            <person name="LaButti K."/>
            <person name="Pangilinan J."/>
            <person name="Lipzen A."/>
            <person name="Amirebrahimi M."/>
            <person name="Yan J."/>
            <person name="Adam C."/>
            <person name="Keymanesh K."/>
            <person name="Ng V."/>
            <person name="Louie K."/>
            <person name="Northen T."/>
            <person name="Drula E."/>
            <person name="Henrissat B."/>
            <person name="Hsieh H.M."/>
            <person name="Youens-Clark K."/>
            <person name="Lutzoni F."/>
            <person name="Miadlikowska J."/>
            <person name="Eastwood D.C."/>
            <person name="Hamelin R.C."/>
            <person name="Grigoriev I.V."/>
            <person name="U'Ren J.M."/>
        </authorList>
    </citation>
    <scope>NUCLEOTIDE SEQUENCE [LARGE SCALE GENOMIC DNA]</scope>
    <source>
        <strain evidence="1 2">ER1909</strain>
    </source>
</reference>
<evidence type="ECO:0000313" key="2">
    <source>
        <dbReference type="Proteomes" id="UP001497680"/>
    </source>
</evidence>
<gene>
    <name evidence="1" type="ORF">F4821DRAFT_234230</name>
</gene>
<sequence length="123" mass="13411">MATSSSAASSSSVTNPPKGWIATFDAHEMDYYWNSSNAPGSVIAAQYNLKDPTPEMCTDPSSPTPRYIFSSADKLYLWNLMDGRLWGIKTKGSAQVIADQIGSRGIESLELETPQQAMSWADI</sequence>
<organism evidence="1 2">
    <name type="scientific">Hypoxylon rubiginosum</name>
    <dbReference type="NCBI Taxonomy" id="110542"/>
    <lineage>
        <taxon>Eukaryota</taxon>
        <taxon>Fungi</taxon>
        <taxon>Dikarya</taxon>
        <taxon>Ascomycota</taxon>
        <taxon>Pezizomycotina</taxon>
        <taxon>Sordariomycetes</taxon>
        <taxon>Xylariomycetidae</taxon>
        <taxon>Xylariales</taxon>
        <taxon>Hypoxylaceae</taxon>
        <taxon>Hypoxylon</taxon>
    </lineage>
</organism>
<name>A0ACC0D6T3_9PEZI</name>
<evidence type="ECO:0000313" key="1">
    <source>
        <dbReference type="EMBL" id="KAI6088304.1"/>
    </source>
</evidence>
<dbReference type="EMBL" id="MU394302">
    <property type="protein sequence ID" value="KAI6088304.1"/>
    <property type="molecule type" value="Genomic_DNA"/>
</dbReference>
<keyword evidence="2" id="KW-1185">Reference proteome</keyword>
<proteinExistence type="predicted"/>
<accession>A0ACC0D6T3</accession>
<protein>
    <submittedName>
        <fullName evidence="1">Uncharacterized protein</fullName>
    </submittedName>
</protein>